<dbReference type="Pfam" id="PF17109">
    <property type="entry name" value="Goodbye"/>
    <property type="match status" value="1"/>
</dbReference>
<organism evidence="5 6">
    <name type="scientific">Dactylonectria macrodidyma</name>
    <dbReference type="NCBI Taxonomy" id="307937"/>
    <lineage>
        <taxon>Eukaryota</taxon>
        <taxon>Fungi</taxon>
        <taxon>Dikarya</taxon>
        <taxon>Ascomycota</taxon>
        <taxon>Pezizomycotina</taxon>
        <taxon>Sordariomycetes</taxon>
        <taxon>Hypocreomycetidae</taxon>
        <taxon>Hypocreales</taxon>
        <taxon>Nectriaceae</taxon>
        <taxon>Dactylonectria</taxon>
    </lineage>
</organism>
<protein>
    <recommendedName>
        <fullName evidence="7">Fungal STAND N-terminal Goodbye domain-containing protein</fullName>
    </recommendedName>
</protein>
<evidence type="ECO:0000259" key="4">
    <source>
        <dbReference type="Pfam" id="PF24883"/>
    </source>
</evidence>
<evidence type="ECO:0000256" key="2">
    <source>
        <dbReference type="SAM" id="MobiDB-lite"/>
    </source>
</evidence>
<accession>A0A9P9JNN9</accession>
<feature type="compositionally biased region" description="Acidic residues" evidence="2">
    <location>
        <begin position="1386"/>
        <end position="1406"/>
    </location>
</feature>
<evidence type="ECO:0008006" key="7">
    <source>
        <dbReference type="Google" id="ProtNLM"/>
    </source>
</evidence>
<dbReference type="PANTHER" id="PTHR10039">
    <property type="entry name" value="AMELOGENIN"/>
    <property type="match status" value="1"/>
</dbReference>
<dbReference type="InterPro" id="IPR056884">
    <property type="entry name" value="NPHP3-like_N"/>
</dbReference>
<evidence type="ECO:0000313" key="5">
    <source>
        <dbReference type="EMBL" id="KAH7176995.1"/>
    </source>
</evidence>
<keyword evidence="6" id="KW-1185">Reference proteome</keyword>
<dbReference type="Pfam" id="PF24883">
    <property type="entry name" value="NPHP3_N"/>
    <property type="match status" value="1"/>
</dbReference>
<reference evidence="5" key="1">
    <citation type="journal article" date="2021" name="Nat. Commun.">
        <title>Genetic determinants of endophytism in the Arabidopsis root mycobiome.</title>
        <authorList>
            <person name="Mesny F."/>
            <person name="Miyauchi S."/>
            <person name="Thiergart T."/>
            <person name="Pickel B."/>
            <person name="Atanasova L."/>
            <person name="Karlsson M."/>
            <person name="Huettel B."/>
            <person name="Barry K.W."/>
            <person name="Haridas S."/>
            <person name="Chen C."/>
            <person name="Bauer D."/>
            <person name="Andreopoulos W."/>
            <person name="Pangilinan J."/>
            <person name="LaButti K."/>
            <person name="Riley R."/>
            <person name="Lipzen A."/>
            <person name="Clum A."/>
            <person name="Drula E."/>
            <person name="Henrissat B."/>
            <person name="Kohler A."/>
            <person name="Grigoriev I.V."/>
            <person name="Martin F.M."/>
            <person name="Hacquard S."/>
        </authorList>
    </citation>
    <scope>NUCLEOTIDE SEQUENCE</scope>
    <source>
        <strain evidence="5">MPI-CAGE-AT-0147</strain>
    </source>
</reference>
<keyword evidence="1" id="KW-0677">Repeat</keyword>
<feature type="domain" description="Nephrocystin 3-like N-terminal" evidence="4">
    <location>
        <begin position="280"/>
        <end position="454"/>
    </location>
</feature>
<gene>
    <name evidence="5" type="ORF">EDB81DRAFT_51645</name>
</gene>
<dbReference type="PANTHER" id="PTHR10039:SF17">
    <property type="entry name" value="FUNGAL STAND N-TERMINAL GOODBYE DOMAIN-CONTAINING PROTEIN-RELATED"/>
    <property type="match status" value="1"/>
</dbReference>
<evidence type="ECO:0000259" key="3">
    <source>
        <dbReference type="Pfam" id="PF17109"/>
    </source>
</evidence>
<dbReference type="OrthoDB" id="2913095at2759"/>
<name>A0A9P9JNN9_9HYPO</name>
<sequence length="1575" mass="177473">MSAGPASRLPDSAQQKELDLIWEQVQAKVIELAGGDPKKIRRHLGISNVIEQIDSYNDKKNPESTSRLKSAVDKTLQCIQTIGGIVTQGVSAVFGPADMCYNALSFVIQAWKGYEGMFENLSELLEKCIEFMDRLSYYTEKMDANLTKLACQNLRLFVEICHRIVRLRKKHTRFLAFTRQLFLNDDGVQDLLALMERLNGKEALLVAAQTFEIVSDSAGDLKIIVEGQNEQRKKQDSKQRRRTIADALAFRSDEINSTGEPIATWRRTLDSHMTNIVTETGDWLTEDPVFQDWAQADVPSKPILVLQGGNYSGKTSTMVNALRYLRQQTENVPTSRIVTSYFFPDENTKQLDESQAEPILEMVSKALLWQMGISFEALTKAFANKAQASRGFMGWLDVWEQLYISNPERLNPDTTFFMLIDSSDASDERIEALVPLLQQLASTTLGGKTRILLTAGPQAAMECVRQVKSVQFEIIDIVDRNSSDIEKYINYRMDKMPMLRDPTRPGIAEWRKRILVKLTEKCAGDYFKLNSSLSALSQMHLVQDIEEVLAQADNTRSDQIIAEISHLNNTRTPKEIKEINEIIIWVNSGRRWFSAETVEALLAIKHQAESANAAPFLARQASGSLLAAASGSGGTLAVSLLPFSQKLLEMYFLFTITENNEVKWRDPETESHIPTKATLQGDDSKMLQTVLSTSGTQMVYDGEIDIVRHFLHNVCPPKLYERFDFEAFFEMKLRARQKEYICFDEENADIRIAVAYLTILTNPRFENTSSLVLLARRDLFYHLKKVDLSAADAELKSQVGPLLVLLLTEEAGVKTLFMPAPSSSSYERMEIETSDLQVVRSEWLYSLEGVREVVRWLCDSAVTKSIHGKEAEAFVKGITGVDQNLHRVILSHAAKHMARQLFYQHAVKKLDLNCACLFLRGYLMRCDAGISNAMESDSAFYIDQEQDAAKEIESTTNFDLKTLKEIEDWAAVALDKENNTPAQDSNWEYKASFVIRYLCSSVPDTEAIIRNQKAVELDPQNLYARVSAASEATLSHAEAIEAYSALKAEVEADVDHDYAQLLATVSIRMGVRLWLIGEDYEAAARAHVESLKYDFVGWEYMAVLNSYASTSSHESIINFFRQLNERHSIWDSDAYALYDYINDFFDNQHVTAEAADATDGWDVVKTLFKLMIDGMEKAGLSDIVSKTHALLAECLLVSSDASIRTERIPHYEAALSGMKGAELSDRWDSKFAFFLIIHQLSAAYLEQALGAEPGSEILESYLTKIAGLLDIADSEGDIVQATPPACALIIFHGKTGQFADVVSKWTHKIMLEVLDLLSDDDDENDFEAYLYLVQLLIAMKDVDNVRIALLMFKWETRKKIIRTLEEAAQATTSSNKHLTRKSSSDALDETNEGEEAEEEVEEDEKQEDILEESKEETDEANEEANEGNEEAAEAKEEEQEANEDADEADEDAEETHEDRGEEPVEATWSLLCDGCIPELLTADIAVYLCIECASVNGFHKECYELLKSGKLERQHECSMDHDFIHVPEWPAGQELLKGHVPLIETGIKGDAEAKQVGWMPLEEWKTKLKSLYVRN</sequence>
<proteinExistence type="predicted"/>
<dbReference type="Proteomes" id="UP000738349">
    <property type="component" value="Unassembled WGS sequence"/>
</dbReference>
<dbReference type="EMBL" id="JAGMUV010000001">
    <property type="protein sequence ID" value="KAH7176995.1"/>
    <property type="molecule type" value="Genomic_DNA"/>
</dbReference>
<feature type="compositionally biased region" description="Acidic residues" evidence="2">
    <location>
        <begin position="1413"/>
        <end position="1455"/>
    </location>
</feature>
<dbReference type="InterPro" id="IPR031350">
    <property type="entry name" value="Goodbye_dom"/>
</dbReference>
<feature type="region of interest" description="Disordered" evidence="2">
    <location>
        <begin position="1368"/>
        <end position="1463"/>
    </location>
</feature>
<evidence type="ECO:0000256" key="1">
    <source>
        <dbReference type="ARBA" id="ARBA00022737"/>
    </source>
</evidence>
<evidence type="ECO:0000313" key="6">
    <source>
        <dbReference type="Proteomes" id="UP000738349"/>
    </source>
</evidence>
<feature type="domain" description="Fungal STAND N-terminal Goodbye" evidence="3">
    <location>
        <begin position="22"/>
        <end position="138"/>
    </location>
</feature>
<comment type="caution">
    <text evidence="5">The sequence shown here is derived from an EMBL/GenBank/DDBJ whole genome shotgun (WGS) entry which is preliminary data.</text>
</comment>